<organism evidence="2 3">
    <name type="scientific">Blautia obeum</name>
    <dbReference type="NCBI Taxonomy" id="40520"/>
    <lineage>
        <taxon>Bacteria</taxon>
        <taxon>Bacillati</taxon>
        <taxon>Bacillota</taxon>
        <taxon>Clostridia</taxon>
        <taxon>Lachnospirales</taxon>
        <taxon>Lachnospiraceae</taxon>
        <taxon>Blautia</taxon>
    </lineage>
</organism>
<accession>A0A412KQH1</accession>
<gene>
    <name evidence="2" type="ORF">DWX77_13050</name>
</gene>
<protein>
    <submittedName>
        <fullName evidence="2">Heavy-metal-associated domain-containing protein</fullName>
    </submittedName>
</protein>
<proteinExistence type="predicted"/>
<dbReference type="PROSITE" id="PS50846">
    <property type="entry name" value="HMA_2"/>
    <property type="match status" value="1"/>
</dbReference>
<feature type="domain" description="HMA" evidence="1">
    <location>
        <begin position="2"/>
        <end position="67"/>
    </location>
</feature>
<evidence type="ECO:0000259" key="1">
    <source>
        <dbReference type="PROSITE" id="PS50846"/>
    </source>
</evidence>
<dbReference type="GO" id="GO:0046872">
    <property type="term" value="F:metal ion binding"/>
    <property type="evidence" value="ECO:0007669"/>
    <property type="project" value="InterPro"/>
</dbReference>
<dbReference type="Proteomes" id="UP000284242">
    <property type="component" value="Unassembled WGS sequence"/>
</dbReference>
<dbReference type="CDD" id="cd00371">
    <property type="entry name" value="HMA"/>
    <property type="match status" value="1"/>
</dbReference>
<dbReference type="AlphaFoldDB" id="A0A412KQH1"/>
<sequence>MVKVTVNVEGMMCGHCEAHVNEAIKKAFGVEDVVSSHENNTTVFTAPEKVDEDRIRQTIKDAGYEVTGITQE</sequence>
<name>A0A412KQH1_9FIRM</name>
<dbReference type="InterPro" id="IPR006121">
    <property type="entry name" value="HMA_dom"/>
</dbReference>
<dbReference type="Gene3D" id="3.30.70.100">
    <property type="match status" value="1"/>
</dbReference>
<reference evidence="2 3" key="1">
    <citation type="submission" date="2018-08" db="EMBL/GenBank/DDBJ databases">
        <title>A genome reference for cultivated species of the human gut microbiota.</title>
        <authorList>
            <person name="Zou Y."/>
            <person name="Xue W."/>
            <person name="Luo G."/>
        </authorList>
    </citation>
    <scope>NUCLEOTIDE SEQUENCE [LARGE SCALE GENOMIC DNA]</scope>
    <source>
        <strain evidence="2 3">AF21-24</strain>
    </source>
</reference>
<dbReference type="SUPFAM" id="SSF55008">
    <property type="entry name" value="HMA, heavy metal-associated domain"/>
    <property type="match status" value="1"/>
</dbReference>
<dbReference type="Pfam" id="PF00403">
    <property type="entry name" value="HMA"/>
    <property type="match status" value="1"/>
</dbReference>
<evidence type="ECO:0000313" key="3">
    <source>
        <dbReference type="Proteomes" id="UP000284242"/>
    </source>
</evidence>
<dbReference type="InterPro" id="IPR036163">
    <property type="entry name" value="HMA_dom_sf"/>
</dbReference>
<dbReference type="EMBL" id="QRVV01000049">
    <property type="protein sequence ID" value="RGS70676.1"/>
    <property type="molecule type" value="Genomic_DNA"/>
</dbReference>
<evidence type="ECO:0000313" key="2">
    <source>
        <dbReference type="EMBL" id="RGS70676.1"/>
    </source>
</evidence>
<comment type="caution">
    <text evidence="2">The sequence shown here is derived from an EMBL/GenBank/DDBJ whole genome shotgun (WGS) entry which is preliminary data.</text>
</comment>